<keyword evidence="2" id="KW-1133">Transmembrane helix</keyword>
<name>A0A1Q9YMU0_9FIRM</name>
<dbReference type="PANTHER" id="PTHR34819:SF3">
    <property type="entry name" value="CELL SURFACE PROTEIN"/>
    <property type="match status" value="1"/>
</dbReference>
<feature type="domain" description="DUF11" evidence="3">
    <location>
        <begin position="1629"/>
        <end position="1724"/>
    </location>
</feature>
<feature type="region of interest" description="Disordered" evidence="1">
    <location>
        <begin position="1004"/>
        <end position="1065"/>
    </location>
</feature>
<dbReference type="Pfam" id="PF01345">
    <property type="entry name" value="DUF11"/>
    <property type="match status" value="7"/>
</dbReference>
<dbReference type="Gene3D" id="2.60.40.10">
    <property type="entry name" value="Immunoglobulins"/>
    <property type="match status" value="1"/>
</dbReference>
<evidence type="ECO:0000259" key="5">
    <source>
        <dbReference type="Pfam" id="PF24547"/>
    </source>
</evidence>
<evidence type="ECO:0000256" key="1">
    <source>
        <dbReference type="SAM" id="MobiDB-lite"/>
    </source>
</evidence>
<gene>
    <name evidence="6" type="ORF">BO223_00815</name>
</gene>
<evidence type="ECO:0000256" key="2">
    <source>
        <dbReference type="SAM" id="Phobius"/>
    </source>
</evidence>
<organism evidence="6 7">
    <name type="scientific">Faecalibaculum rodentium</name>
    <dbReference type="NCBI Taxonomy" id="1702221"/>
    <lineage>
        <taxon>Bacteria</taxon>
        <taxon>Bacillati</taxon>
        <taxon>Bacillota</taxon>
        <taxon>Erysipelotrichia</taxon>
        <taxon>Erysipelotrichales</taxon>
        <taxon>Erysipelotrichaceae</taxon>
        <taxon>Faecalibaculum</taxon>
    </lineage>
</organism>
<dbReference type="PANTHER" id="PTHR34819">
    <property type="entry name" value="LARGE CYSTEINE-RICH PERIPLASMIC PROTEIN OMCB"/>
    <property type="match status" value="1"/>
</dbReference>
<dbReference type="InterPro" id="IPR047589">
    <property type="entry name" value="DUF11_rpt"/>
</dbReference>
<dbReference type="InterPro" id="IPR008966">
    <property type="entry name" value="Adhesion_dom_sf"/>
</dbReference>
<dbReference type="InterPro" id="IPR051172">
    <property type="entry name" value="Chlamydia_OmcB"/>
</dbReference>
<dbReference type="Pfam" id="PF24547">
    <property type="entry name" value="DUF7601"/>
    <property type="match status" value="2"/>
</dbReference>
<keyword evidence="2" id="KW-0472">Membrane</keyword>
<dbReference type="Gene3D" id="2.60.40.3050">
    <property type="match status" value="5"/>
</dbReference>
<protein>
    <recommendedName>
        <fullName evidence="8">Gram-positive cocci surface proteins LPxTG domain-containing protein</fullName>
    </recommendedName>
</protein>
<feature type="domain" description="DUF7601" evidence="5">
    <location>
        <begin position="844"/>
        <end position="965"/>
    </location>
</feature>
<dbReference type="Gene3D" id="2.60.40.1140">
    <property type="entry name" value="Collagen-binding surface protein Cna, B-type domain"/>
    <property type="match status" value="2"/>
</dbReference>
<dbReference type="Proteomes" id="UP000186758">
    <property type="component" value="Unassembled WGS sequence"/>
</dbReference>
<dbReference type="RefSeq" id="WP_075884553.1">
    <property type="nucleotide sequence ID" value="NZ_MPJZ01000010.1"/>
</dbReference>
<dbReference type="InterPro" id="IPR022464">
    <property type="entry name" value="Strep_pil_isopept_link"/>
</dbReference>
<feature type="domain" description="Streptococcal pilin isopeptide linkage" evidence="4">
    <location>
        <begin position="613"/>
        <end position="726"/>
    </location>
</feature>
<feature type="domain" description="DUF7601" evidence="5">
    <location>
        <begin position="187"/>
        <end position="296"/>
    </location>
</feature>
<feature type="compositionally biased region" description="Acidic residues" evidence="1">
    <location>
        <begin position="1017"/>
        <end position="1027"/>
    </location>
</feature>
<keyword evidence="2" id="KW-0812">Transmembrane</keyword>
<evidence type="ECO:0000313" key="7">
    <source>
        <dbReference type="Proteomes" id="UP000186758"/>
    </source>
</evidence>
<feature type="domain" description="Streptococcal pilin isopeptide linkage" evidence="4">
    <location>
        <begin position="483"/>
        <end position="606"/>
    </location>
</feature>
<feature type="compositionally biased region" description="Basic and acidic residues" evidence="1">
    <location>
        <begin position="1004"/>
        <end position="1016"/>
    </location>
</feature>
<feature type="domain" description="Streptococcal pilin isopeptide linkage" evidence="4">
    <location>
        <begin position="748"/>
        <end position="842"/>
    </location>
</feature>
<feature type="compositionally biased region" description="Basic and acidic residues" evidence="1">
    <location>
        <begin position="2135"/>
        <end position="2152"/>
    </location>
</feature>
<sequence>MIQVEKEVKGNLDSNEEYSFRIDLKYPNLMDGTPVSNVNEQFDDCKPLVNRYNYEIWERTADDKDKLVKASLGDPDNEADDDYVYNGKVMKLKHNQYLKIFGLPGQMVEATDEGDTTDTEAGDPPSATLYKITELETEGNVTTTFASGKVNEDGSSTLGSDFEPGKVVMGTTQAENYVKYINAAQQGTLTLNKTVEGTPSTTDSFTFQVKLAAPEGFTGPIGSLGVLRNGLEEADLQPGEDGSYTVTLEWNADKKAYDSVTLYNIPLKTAYTVTEQKTGNYLPSDIEVTGGVDNQTFLATATAQGIIDVDGEISDTNRPFVTVNYTNTYQPSATAQLKVNKTITGRPAASDGEQFTFRLEGTDDQSKAYLGNKPLFAEVTVKAGEKNAVGLFPEMHFTKEDQELDPYHFNITEVNRGQHVNDLDYDDSVYQAAITVGTDDDFNLKTSVSWTKDGADYEPAGDADGAIGFENIRRLTASGDIGFTKTVEGDGNIGDVYRFTITGENGAPMPEETTVEIVNDGSTTYTGKFGPIAFADKDAGKTYTYTIKETANIAGMVTDPTVYKATYKIGKKTDGNGYDQLDPQLTITREDGSSTETAGVVFRNIYRKAEVAIPVTKTLQGRQMHPDETFVFELLEKGSSDVLQTLTIQGEEGKNSVTKSFEPIQFMDAAVKEYIVREIRGSEPQMTYDTADHAVTVIVTETAEKNLETSIQYDGDTQQNSVVITNIWNTSATWAPGVSKQTLGGSPEGYTFRMEMTEAEGAELPESVTATSDAQGMVRFNPVTFTKEGTYTVKVQEVKGNDDSVEYDGHTVTWTVAVARDEKTGAFTVTPATDDSTLFTNDAGLRISKTVTAGTDTTLTEADLTREFSFTLSFRDSQGKDLAGSWKTVIRNTEGDIVSDDQTVSSSGTLKLHHGQTAYIYGLPVGTTYSIDEQPEAGWFNVEALHGEGSISAGNGQDVSFTNVKMGTDTGEILGYKSLINTGMNPNLTLDQFQFSIEGIRADVEDTPKVPVSKEETPEEEQTEDEQTQPAPAQEESESMEPEAADEETQQDPEAEQVVMPRKAARSQITLEPGEMPLPEVTTVSSNAAGEIRFGAIEFTRAGTYVYRISEVNNSLDGVSYSDARWTATVTVENVITSGQVTGVKVTDIAYADAAGNPADAFAFTNEYKGRPGLELHKDQSVQGGDRTTAKQSVKAGDLVTYYLTVSAPETATAAARDVVITDVIPSVNQGGDPDAQLKLVNPGGASYDEKTRTLTWHVGDVTPGNAVTVFWTVQVPEVKTETSWTNIAAANYSNNPHGPLESEEVTIETEPALPNVTIRKAQSVNKPGAVSTSDFSENEQPVLTEAGSKVIYRLTVTNDGDAAAKNVIITDVIPKAADGTQLEFLQVYDDGVFDRKTQTLTWTLPELKAGESATVHFAVTVPTVKEATQWTNQATVKHQDPNDPTKETPEVPSNVVTVETDVPALTIHKEQALNSSEEKDFTTELLSAKPGDIITYRMTVTNPSKVDVPNVVVQDTVPIGRPEAPLAVVSGSVSEGGNHYADGTIVWNLGTMKARESRFVSFQVKVPVVTGSTKWTNVATVTNPQDPDDPTPSNPVDSEAKAPELKLEKFQNFEDMAPTRDKLTGQAKEEIVTYTLKASNTGEYKAENVIITDEIPAGTTLVEGSISVGGTRSGNVITWKLGDIEPGEAHAKSVTFQVKLNKISEATTWRNVAAAVYDNNPENPEDPKDPKTPVPSNEVEIEADVPALSIVKSQRRNDEEPATPILVEAGDTITYALTVTSTGKSAAQDVVIKDPVPEGLELIEGYISDGGKAENGVITWNVGTMDPGAEKTVTFKVRVPQVKEATTWINAASTTYSNREDPEDPIPSNEVESKTDVPHLVIEKEQQKGEGDLTKDLMEVNGGDVVTYYVTVTNDGNAEAKDVKVTDTVPEGLTLVDGSISDKGTVKNGVITWKLGNLAKGEKRTVSFKVNVPEEQGMWRNIAYTSYPNNPDNEDPDNPKEEPSNPVDIIEWPEEGPKLLIDKTQALNNGTFTSEVLKGKAGDVVTYALTVRNVGKTTAEGITVTDVVPKGLSYVNGSASHDAVYDNGKLTWYVETLEPGISVTLKFQAKLPMDNAAGSWKNVATLTYQNDPEGPDHETPSNEVEVKKDPNKVPTTSTNGKPHPGASAPTATNTGILTWTLLAAGAATGAAGLGIAGRRRRKPVSRKRK</sequence>
<comment type="caution">
    <text evidence="6">The sequence shown here is derived from an EMBL/GenBank/DDBJ whole genome shotgun (WGS) entry which is preliminary data.</text>
</comment>
<feature type="domain" description="DUF11" evidence="3">
    <location>
        <begin position="2040"/>
        <end position="2134"/>
    </location>
</feature>
<dbReference type="EMBL" id="MPJZ01000010">
    <property type="protein sequence ID" value="OLU47058.1"/>
    <property type="molecule type" value="Genomic_DNA"/>
</dbReference>
<feature type="region of interest" description="Disordered" evidence="1">
    <location>
        <begin position="1985"/>
        <end position="2007"/>
    </location>
</feature>
<evidence type="ECO:0000259" key="3">
    <source>
        <dbReference type="Pfam" id="PF01345"/>
    </source>
</evidence>
<feature type="transmembrane region" description="Helical" evidence="2">
    <location>
        <begin position="2177"/>
        <end position="2198"/>
    </location>
</feature>
<evidence type="ECO:0000259" key="4">
    <source>
        <dbReference type="Pfam" id="PF12892"/>
    </source>
</evidence>
<proteinExistence type="predicted"/>
<feature type="region of interest" description="Disordered" evidence="1">
    <location>
        <begin position="2129"/>
        <end position="2172"/>
    </location>
</feature>
<feature type="domain" description="DUF11" evidence="3">
    <location>
        <begin position="1489"/>
        <end position="1598"/>
    </location>
</feature>
<feature type="domain" description="DUF11" evidence="3">
    <location>
        <begin position="1346"/>
        <end position="1447"/>
    </location>
</feature>
<evidence type="ECO:0000313" key="6">
    <source>
        <dbReference type="EMBL" id="OLU47058.1"/>
    </source>
</evidence>
<dbReference type="NCBIfam" id="TIGR01451">
    <property type="entry name" value="B_ant_repeat"/>
    <property type="match status" value="6"/>
</dbReference>
<dbReference type="SUPFAM" id="SSF49401">
    <property type="entry name" value="Bacterial adhesins"/>
    <property type="match status" value="1"/>
</dbReference>
<reference evidence="6 7" key="1">
    <citation type="submission" date="2016-11" db="EMBL/GenBank/DDBJ databases">
        <title>Description of two novel members of the family Erysipelotrichaceae: Ileibacterium lipovorans gen. nov., sp. nov. and Dubosiella newyorkensis, gen. nov., sp. nov.</title>
        <authorList>
            <person name="Cox L.M."/>
            <person name="Sohn J."/>
            <person name="Tyrrell K.L."/>
            <person name="Citron D.M."/>
            <person name="Lawson P.A."/>
            <person name="Patel N.B."/>
            <person name="Iizumi T."/>
            <person name="Perez-Perez G.I."/>
            <person name="Goldstein E.J."/>
            <person name="Blaser M.J."/>
        </authorList>
    </citation>
    <scope>NUCLEOTIDE SEQUENCE [LARGE SCALE GENOMIC DNA]</scope>
    <source>
        <strain evidence="6 7">NYU-BL-K8</strain>
    </source>
</reference>
<dbReference type="InterPro" id="IPR038174">
    <property type="entry name" value="Strep_pil_link_sf"/>
</dbReference>
<dbReference type="InterPro" id="IPR013783">
    <property type="entry name" value="Ig-like_fold"/>
</dbReference>
<dbReference type="NCBIfam" id="TIGR03786">
    <property type="entry name" value="strep_pil_rpt"/>
    <property type="match status" value="3"/>
</dbReference>
<dbReference type="InterPro" id="IPR001434">
    <property type="entry name" value="OmcB-like_DUF11"/>
</dbReference>
<feature type="domain" description="DUF11" evidence="3">
    <location>
        <begin position="1768"/>
        <end position="1875"/>
    </location>
</feature>
<dbReference type="InterPro" id="IPR055382">
    <property type="entry name" value="DUF7601"/>
</dbReference>
<feature type="compositionally biased region" description="Acidic residues" evidence="1">
    <location>
        <begin position="1035"/>
        <end position="1055"/>
    </location>
</feature>
<feature type="domain" description="DUF11" evidence="3">
    <location>
        <begin position="1188"/>
        <end position="1294"/>
    </location>
</feature>
<feature type="region of interest" description="Disordered" evidence="1">
    <location>
        <begin position="1580"/>
        <end position="1601"/>
    </location>
</feature>
<feature type="domain" description="Streptococcal pilin isopeptide linkage" evidence="4">
    <location>
        <begin position="337"/>
        <end position="463"/>
    </location>
</feature>
<evidence type="ECO:0008006" key="8">
    <source>
        <dbReference type="Google" id="ProtNLM"/>
    </source>
</evidence>
<feature type="domain" description="Streptococcal pilin isopeptide linkage" evidence="4">
    <location>
        <begin position="1038"/>
        <end position="1169"/>
    </location>
</feature>
<feature type="domain" description="DUF11" evidence="3">
    <location>
        <begin position="1900"/>
        <end position="1999"/>
    </location>
</feature>
<accession>A0A1Q9YMU0</accession>
<dbReference type="Pfam" id="PF12892">
    <property type="entry name" value="FctA"/>
    <property type="match status" value="5"/>
</dbReference>
<feature type="region of interest" description="Disordered" evidence="1">
    <location>
        <begin position="2191"/>
        <end position="2210"/>
    </location>
</feature>
<feature type="compositionally biased region" description="Basic residues" evidence="1">
    <location>
        <begin position="2198"/>
        <end position="2210"/>
    </location>
</feature>
<dbReference type="Gene3D" id="2.60.40.1170">
    <property type="entry name" value="Mu homology domain, subdomain B"/>
    <property type="match status" value="5"/>
</dbReference>